<keyword evidence="3" id="KW-1185">Reference proteome</keyword>
<reference evidence="4" key="2">
    <citation type="submission" date="2020-12" db="UniProtKB">
        <authorList>
            <consortium name="WormBaseParasite"/>
        </authorList>
    </citation>
    <scope>IDENTIFICATION</scope>
</reference>
<evidence type="ECO:0000256" key="1">
    <source>
        <dbReference type="SAM" id="MobiDB-lite"/>
    </source>
</evidence>
<gene>
    <name evidence="2 4 5" type="ORF">SRAE_2000086300</name>
</gene>
<accession>A0A090LDL5</accession>
<dbReference type="WormBase" id="SRAE_2000086300">
    <property type="protein sequence ID" value="SRP03688"/>
    <property type="gene ID" value="WBGene00261063"/>
</dbReference>
<dbReference type="EMBL" id="LN609529">
    <property type="protein sequence ID" value="CEF66193.1"/>
    <property type="molecule type" value="Genomic_DNA"/>
</dbReference>
<reference evidence="2 3" key="1">
    <citation type="submission" date="2014-09" db="EMBL/GenBank/DDBJ databases">
        <authorList>
            <person name="Martin A.A."/>
        </authorList>
    </citation>
    <scope>NUCLEOTIDE SEQUENCE</scope>
    <source>
        <strain evidence="3">ED321</strain>
        <strain evidence="2">ED321 Heterogonic</strain>
    </source>
</reference>
<evidence type="ECO:0000313" key="5">
    <source>
        <dbReference type="WormBase" id="SRAE_2000086300"/>
    </source>
</evidence>
<protein>
    <submittedName>
        <fullName evidence="4">SAP30-binding protein</fullName>
    </submittedName>
</protein>
<proteinExistence type="predicted"/>
<organism evidence="2">
    <name type="scientific">Strongyloides ratti</name>
    <name type="common">Parasitic roundworm</name>
    <dbReference type="NCBI Taxonomy" id="34506"/>
    <lineage>
        <taxon>Eukaryota</taxon>
        <taxon>Metazoa</taxon>
        <taxon>Ecdysozoa</taxon>
        <taxon>Nematoda</taxon>
        <taxon>Chromadorea</taxon>
        <taxon>Rhabditida</taxon>
        <taxon>Tylenchina</taxon>
        <taxon>Panagrolaimomorpha</taxon>
        <taxon>Strongyloidoidea</taxon>
        <taxon>Strongyloididae</taxon>
        <taxon>Strongyloides</taxon>
    </lineage>
</organism>
<sequence length="192" mass="21986">MSNCDKSSVEKIKNQDEMSGVLDETLKKEELVFKDNTNIGRVDKFAKVKSALRKSLALNIEPGTFDDKGDELKSKILGYMKNHSDESEVSNQSISNNYVRRMSKKFEKDNLKDFQTSCKKVNEYETKSETNIVKSPPFLRQYNSDTEISDKIPDVGGLRNYYKYMGYSDINNTVKMVSELKASINDKSKPFD</sequence>
<dbReference type="Proteomes" id="UP000035682">
    <property type="component" value="Unplaced"/>
</dbReference>
<evidence type="ECO:0000313" key="4">
    <source>
        <dbReference type="WBParaSite" id="SRAE_2000086300.1"/>
    </source>
</evidence>
<dbReference type="RefSeq" id="XP_024505393.1">
    <property type="nucleotide sequence ID" value="XM_024651746.1"/>
</dbReference>
<name>A0A090LDL5_STRRB</name>
<dbReference type="GeneID" id="36378557"/>
<evidence type="ECO:0000313" key="3">
    <source>
        <dbReference type="Proteomes" id="UP000035682"/>
    </source>
</evidence>
<feature type="region of interest" description="Disordered" evidence="1">
    <location>
        <begin position="1"/>
        <end position="20"/>
    </location>
</feature>
<feature type="compositionally biased region" description="Basic and acidic residues" evidence="1">
    <location>
        <begin position="7"/>
        <end position="16"/>
    </location>
</feature>
<dbReference type="AlphaFoldDB" id="A0A090LDL5"/>
<dbReference type="CTD" id="36378557"/>
<evidence type="ECO:0000313" key="2">
    <source>
        <dbReference type="EMBL" id="CEF66193.1"/>
    </source>
</evidence>
<dbReference type="WBParaSite" id="SRAE_2000086300.1">
    <property type="protein sequence ID" value="SRAE_2000086300.1"/>
    <property type="gene ID" value="WBGene00261063"/>
</dbReference>